<accession>A0A376B216</accession>
<proteinExistence type="predicted"/>
<reference evidence="3" key="1">
    <citation type="submission" date="2018-06" db="EMBL/GenBank/DDBJ databases">
        <authorList>
            <person name="Guldener U."/>
        </authorList>
    </citation>
    <scope>NUCLEOTIDE SEQUENCE [LARGE SCALE GENOMIC DNA]</scope>
    <source>
        <strain evidence="3">UTAD17</strain>
    </source>
</reference>
<feature type="region of interest" description="Disordered" evidence="1">
    <location>
        <begin position="489"/>
        <end position="511"/>
    </location>
</feature>
<name>A0A376B216_9ASCO</name>
<dbReference type="GO" id="GO:0005634">
    <property type="term" value="C:nucleus"/>
    <property type="evidence" value="ECO:0007669"/>
    <property type="project" value="TreeGrafter"/>
</dbReference>
<evidence type="ECO:0000313" key="3">
    <source>
        <dbReference type="Proteomes" id="UP000262825"/>
    </source>
</evidence>
<organism evidence="2 3">
    <name type="scientific">Saccharomycodes ludwigii</name>
    <dbReference type="NCBI Taxonomy" id="36035"/>
    <lineage>
        <taxon>Eukaryota</taxon>
        <taxon>Fungi</taxon>
        <taxon>Dikarya</taxon>
        <taxon>Ascomycota</taxon>
        <taxon>Saccharomycotina</taxon>
        <taxon>Saccharomycetes</taxon>
        <taxon>Saccharomycodales</taxon>
        <taxon>Saccharomycodaceae</taxon>
        <taxon>Saccharomycodes</taxon>
    </lineage>
</organism>
<gene>
    <name evidence="2" type="ORF">SCODWIG_00285</name>
</gene>
<dbReference type="EMBL" id="UFAJ01000021">
    <property type="protein sequence ID" value="SSD58524.1"/>
    <property type="molecule type" value="Genomic_DNA"/>
</dbReference>
<dbReference type="VEuPathDB" id="FungiDB:SCODWIG_00285"/>
<feature type="compositionally biased region" description="Low complexity" evidence="1">
    <location>
        <begin position="500"/>
        <end position="511"/>
    </location>
</feature>
<dbReference type="PANTHER" id="PTHR13060">
    <property type="entry name" value="SGT1 PROTEIN HSGT1 SUPPRESSOR OF GCR2"/>
    <property type="match status" value="1"/>
</dbReference>
<dbReference type="PANTHER" id="PTHR13060:SF0">
    <property type="entry name" value="PROTEIN ECDYSONELESS HOMOLOG"/>
    <property type="match status" value="1"/>
</dbReference>
<evidence type="ECO:0000313" key="2">
    <source>
        <dbReference type="EMBL" id="SSD58524.1"/>
    </source>
</evidence>
<keyword evidence="3" id="KW-1185">Reference proteome</keyword>
<dbReference type="AlphaFoldDB" id="A0A376B216"/>
<feature type="compositionally biased region" description="Acidic residues" evidence="1">
    <location>
        <begin position="438"/>
        <end position="474"/>
    </location>
</feature>
<protein>
    <submittedName>
        <fullName evidence="2">Uncharacterized protein</fullName>
    </submittedName>
</protein>
<evidence type="ECO:0000256" key="1">
    <source>
        <dbReference type="SAM" id="MobiDB-lite"/>
    </source>
</evidence>
<dbReference type="InterPro" id="IPR010770">
    <property type="entry name" value="Ecd"/>
</dbReference>
<sequence length="511" mass="59578">MNIYHDLHETLMPWNTYFPWNSHEGIKMDIVKAKFADNSTKEYIKGTLCVNDNAFVEESLVVHILRSFSETINKASKNGNNVFIKIVDTEADFLLLECGETLPPEYDYPIGENRLWVHAGKFKIIPADTYYPNKGLTFEESLDFIEKTYFKCVELTGISDVLSKNYLQPDFMKLFLQKHLKIVSFRNLNTKYVEYLRKDPKILSYILNFAYVNQIKPENVSRKFTPSNDNKKDELDMITCDTYCDALSVILASTTLTTNDSVETLIGNIVEQVLDILIKKIIKNIATLGSTDNLSKQLHFFLNITKLDHYKYSKIHFEQHTEKHNIDTMENLTELIKNLNRDCEKDVNTSTHIKNDNDYDEKEIKAYFEKQKIDIDEDDFFEYFLSHALRVDKEELDKCRAYQDEFEHKVPKTVIHNNKTKYNLLTKASENQSTYPEYDADAGDDDDGDGDDDDDDDDDYDDYEDDDYDDYDTMQEEKEFKDFLYSLKKDGPSSGPLETLLNNLKDSLNDL</sequence>
<dbReference type="Proteomes" id="UP000262825">
    <property type="component" value="Unassembled WGS sequence"/>
</dbReference>
<feature type="region of interest" description="Disordered" evidence="1">
    <location>
        <begin position="429"/>
        <end position="474"/>
    </location>
</feature>